<evidence type="ECO:0000256" key="1">
    <source>
        <dbReference type="SAM" id="MobiDB-lite"/>
    </source>
</evidence>
<dbReference type="KEGG" id="mind:mvi_44900"/>
<reference evidence="2" key="1">
    <citation type="submission" date="2020-11" db="EMBL/GenBank/DDBJ databases">
        <title>Complete genome sequence of a novel pathogenic Methylobacterium strain isolated from rice in Vietnam.</title>
        <authorList>
            <person name="Lai K."/>
            <person name="Okazaki S."/>
            <person name="Higashi K."/>
            <person name="Mori H."/>
            <person name="Toyoda A."/>
            <person name="Kurokawa K."/>
        </authorList>
    </citation>
    <scope>NUCLEOTIDE SEQUENCE</scope>
    <source>
        <strain evidence="2">VL1</strain>
    </source>
</reference>
<name>A0A8H8WX73_9HYPH</name>
<feature type="region of interest" description="Disordered" evidence="1">
    <location>
        <begin position="1"/>
        <end position="20"/>
    </location>
</feature>
<gene>
    <name evidence="2" type="ORF">mvi_44900</name>
</gene>
<sequence>MLSDATGRGPPRGWDRPVVDRPLLPLTENPVLLRSTLLLALTTGAALAEPVVVDRAVLKQYCTGDYLTYCGNLSPDGPEVQACFRQNRAKLSQNCQSAITSYMKAQRKG</sequence>
<evidence type="ECO:0008006" key="4">
    <source>
        <dbReference type="Google" id="ProtNLM"/>
    </source>
</evidence>
<evidence type="ECO:0000313" key="2">
    <source>
        <dbReference type="EMBL" id="BCM86029.1"/>
    </source>
</evidence>
<proteinExistence type="predicted"/>
<dbReference type="EMBL" id="AP024145">
    <property type="protein sequence ID" value="BCM86029.1"/>
    <property type="molecule type" value="Genomic_DNA"/>
</dbReference>
<protein>
    <recommendedName>
        <fullName evidence="4">3',5'-cyclic-nucleotide phosphodiesterase</fullName>
    </recommendedName>
</protein>
<organism evidence="2 3">
    <name type="scientific">Methylobacterium indicum</name>
    <dbReference type="NCBI Taxonomy" id="1775910"/>
    <lineage>
        <taxon>Bacteria</taxon>
        <taxon>Pseudomonadati</taxon>
        <taxon>Pseudomonadota</taxon>
        <taxon>Alphaproteobacteria</taxon>
        <taxon>Hyphomicrobiales</taxon>
        <taxon>Methylobacteriaceae</taxon>
        <taxon>Methylobacterium</taxon>
    </lineage>
</organism>
<accession>A0A8H8WX73</accession>
<evidence type="ECO:0000313" key="3">
    <source>
        <dbReference type="Proteomes" id="UP000663508"/>
    </source>
</evidence>
<dbReference type="Proteomes" id="UP000663508">
    <property type="component" value="Chromosome"/>
</dbReference>
<dbReference type="AlphaFoldDB" id="A0A8H8WX73"/>